<dbReference type="InterPro" id="IPR036388">
    <property type="entry name" value="WH-like_DNA-bd_sf"/>
</dbReference>
<keyword evidence="7" id="KW-1185">Reference proteome</keyword>
<dbReference type="GO" id="GO:1901135">
    <property type="term" value="P:carbohydrate derivative metabolic process"/>
    <property type="evidence" value="ECO:0007669"/>
    <property type="project" value="InterPro"/>
</dbReference>
<feature type="domain" description="SIS" evidence="5">
    <location>
        <begin position="126"/>
        <end position="262"/>
    </location>
</feature>
<keyword evidence="3" id="KW-0804">Transcription</keyword>
<dbReference type="STRING" id="402384.HM131_00745"/>
<proteinExistence type="predicted"/>
<dbReference type="GO" id="GO:0003700">
    <property type="term" value="F:DNA-binding transcription factor activity"/>
    <property type="evidence" value="ECO:0007669"/>
    <property type="project" value="InterPro"/>
</dbReference>
<evidence type="ECO:0000256" key="2">
    <source>
        <dbReference type="ARBA" id="ARBA00023125"/>
    </source>
</evidence>
<dbReference type="Gene3D" id="3.40.50.10490">
    <property type="entry name" value="Glucose-6-phosphate isomerase like protein, domain 1"/>
    <property type="match status" value="1"/>
</dbReference>
<evidence type="ECO:0000256" key="1">
    <source>
        <dbReference type="ARBA" id="ARBA00023015"/>
    </source>
</evidence>
<dbReference type="RefSeq" id="WP_085026983.1">
    <property type="nucleotide sequence ID" value="NZ_CP020772.1"/>
</dbReference>
<evidence type="ECO:0000256" key="3">
    <source>
        <dbReference type="ARBA" id="ARBA00023163"/>
    </source>
</evidence>
<dbReference type="InterPro" id="IPR046348">
    <property type="entry name" value="SIS_dom_sf"/>
</dbReference>
<evidence type="ECO:0000259" key="5">
    <source>
        <dbReference type="PROSITE" id="PS51464"/>
    </source>
</evidence>
<evidence type="ECO:0000259" key="4">
    <source>
        <dbReference type="PROSITE" id="PS51071"/>
    </source>
</evidence>
<dbReference type="Gene3D" id="1.10.10.10">
    <property type="entry name" value="Winged helix-like DNA-binding domain superfamily/Winged helix DNA-binding domain"/>
    <property type="match status" value="1"/>
</dbReference>
<keyword evidence="2" id="KW-0238">DNA-binding</keyword>
<dbReference type="Pfam" id="PF01380">
    <property type="entry name" value="SIS"/>
    <property type="match status" value="1"/>
</dbReference>
<dbReference type="InterPro" id="IPR035472">
    <property type="entry name" value="RpiR-like_SIS"/>
</dbReference>
<dbReference type="AlphaFoldDB" id="A0A1W5ZQ75"/>
<name>A0A1W5ZQ75_9BACI</name>
<dbReference type="SUPFAM" id="SSF53697">
    <property type="entry name" value="SIS domain"/>
    <property type="match status" value="1"/>
</dbReference>
<reference evidence="6 7" key="1">
    <citation type="submission" date="2017-04" db="EMBL/GenBank/DDBJ databases">
        <title>The whole genome sequencing and assembly of Halobacillus mangrovi strain.</title>
        <authorList>
            <person name="Lee S.-J."/>
            <person name="Park M.-K."/>
            <person name="Kim J.-Y."/>
            <person name="Lee Y.-J."/>
            <person name="Yi H."/>
            <person name="Bahn Y.-S."/>
            <person name="Kim J.F."/>
            <person name="Lee D.-W."/>
        </authorList>
    </citation>
    <scope>NUCLEOTIDE SEQUENCE [LARGE SCALE GENOMIC DNA]</scope>
    <source>
        <strain evidence="6 7">KTB 131</strain>
    </source>
</reference>
<dbReference type="Pfam" id="PF01418">
    <property type="entry name" value="HTH_6"/>
    <property type="match status" value="1"/>
</dbReference>
<evidence type="ECO:0000313" key="7">
    <source>
        <dbReference type="Proteomes" id="UP000192527"/>
    </source>
</evidence>
<dbReference type="InterPro" id="IPR009057">
    <property type="entry name" value="Homeodomain-like_sf"/>
</dbReference>
<dbReference type="GO" id="GO:0003677">
    <property type="term" value="F:DNA binding"/>
    <property type="evidence" value="ECO:0007669"/>
    <property type="project" value="UniProtKB-KW"/>
</dbReference>
<dbReference type="Proteomes" id="UP000192527">
    <property type="component" value="Chromosome"/>
</dbReference>
<gene>
    <name evidence="6" type="ORF">HM131_00745</name>
</gene>
<dbReference type="GO" id="GO:0097367">
    <property type="term" value="F:carbohydrate derivative binding"/>
    <property type="evidence" value="ECO:0007669"/>
    <property type="project" value="InterPro"/>
</dbReference>
<dbReference type="EMBL" id="CP020772">
    <property type="protein sequence ID" value="ARI75444.1"/>
    <property type="molecule type" value="Genomic_DNA"/>
</dbReference>
<accession>A0A1W5ZQ75</accession>
<protein>
    <submittedName>
        <fullName evidence="6">RpiR family transcriptional regulator</fullName>
    </submittedName>
</protein>
<dbReference type="PROSITE" id="PS51464">
    <property type="entry name" value="SIS"/>
    <property type="match status" value="1"/>
</dbReference>
<organism evidence="6 7">
    <name type="scientific">Halobacillus mangrovi</name>
    <dbReference type="NCBI Taxonomy" id="402384"/>
    <lineage>
        <taxon>Bacteria</taxon>
        <taxon>Bacillati</taxon>
        <taxon>Bacillota</taxon>
        <taxon>Bacilli</taxon>
        <taxon>Bacillales</taxon>
        <taxon>Bacillaceae</taxon>
        <taxon>Halobacillus</taxon>
    </lineage>
</organism>
<dbReference type="OrthoDB" id="2930at2"/>
<dbReference type="CDD" id="cd05013">
    <property type="entry name" value="SIS_RpiR"/>
    <property type="match status" value="1"/>
</dbReference>
<dbReference type="SUPFAM" id="SSF46689">
    <property type="entry name" value="Homeodomain-like"/>
    <property type="match status" value="1"/>
</dbReference>
<dbReference type="InterPro" id="IPR001347">
    <property type="entry name" value="SIS_dom"/>
</dbReference>
<dbReference type="KEGG" id="hmn:HM131_00745"/>
<dbReference type="PANTHER" id="PTHR30514">
    <property type="entry name" value="GLUCOKINASE"/>
    <property type="match status" value="1"/>
</dbReference>
<feature type="domain" description="HTH rpiR-type" evidence="4">
    <location>
        <begin position="3"/>
        <end position="79"/>
    </location>
</feature>
<evidence type="ECO:0000313" key="6">
    <source>
        <dbReference type="EMBL" id="ARI75444.1"/>
    </source>
</evidence>
<dbReference type="InterPro" id="IPR000281">
    <property type="entry name" value="HTH_RpiR"/>
</dbReference>
<sequence>MDINVYKIIYEKMPEMSKSHKKIAQYILKKPNEVPFLNVSKLAKLVNVSDATVVRFAVFLGYSGYPEFQEHIQSSVQQQLTSAERLQMSNEVYGEGDRDIPHVLSGDIENIQQTMKNLNVEDFRRAIQYLLEAKRVYIVANRSAAALGLFMHYYLEKMLDHVVMLDSIEKDADLLYDLSEEDLIIGISFSRYTRSTVDIFSYAKEKGTMTLALTDGLLSPLIQYADVTLTAESQMPAFIDSFVAPLSLINALVIYTAKEKKNDFDEKLGRLETVWDQFDVFY</sequence>
<dbReference type="PROSITE" id="PS51071">
    <property type="entry name" value="HTH_RPIR"/>
    <property type="match status" value="1"/>
</dbReference>
<dbReference type="InterPro" id="IPR047640">
    <property type="entry name" value="RpiR-like"/>
</dbReference>
<dbReference type="PANTHER" id="PTHR30514:SF18">
    <property type="entry name" value="RPIR-FAMILY TRANSCRIPTIONAL REGULATOR"/>
    <property type="match status" value="1"/>
</dbReference>
<keyword evidence="1" id="KW-0805">Transcription regulation</keyword>